<feature type="transmembrane region" description="Helical" evidence="6">
    <location>
        <begin position="117"/>
        <end position="140"/>
    </location>
</feature>
<keyword evidence="4 6" id="KW-0472">Membrane</keyword>
<evidence type="ECO:0000313" key="9">
    <source>
        <dbReference type="Proteomes" id="UP000809789"/>
    </source>
</evidence>
<name>A0A8K0KZ14_9PEZI</name>
<sequence>MLPDPSVYATNATSPYFQYPYSLSHILPIFGKGLYVPSICGLLSATSCLTYMVLISKRLFRSRKTLQDYFTYNQYLVLLNNLLCAETIQGAAWSISFHWIRLDAVLAPSKTCLVQGILVNLGDVASSFFILSIAAHTLYASVSGHRVGVRPFIATVCGAWILAWFVSIIGPLYFGRTFVTPVGGYCWINPNYTRERLALRFFWIFLTQFSSLCIYAAILISIRATMKKVKNASTLQPSGSHKKLDRVARFMTVYPLSYIILTLPISALRMWNLARPHAPLPHKALLASTTMLASCGWIDALLYTYSRRHISETRTGSDPTASHSTRTIRQRISTMVSNTLRSPANERLPSGETPPIPKSARSSGIFIKQSVEVHVEDGGSSRNFSGGGFEAIEEAHEGRDGKEGRDIEGRDIEQGCPMQTEDRGKSTT</sequence>
<feature type="transmembrane region" description="Helical" evidence="6">
    <location>
        <begin position="152"/>
        <end position="174"/>
    </location>
</feature>
<dbReference type="PANTHER" id="PTHR23112:SF37">
    <property type="entry name" value="G PROTEIN-COUPLED RECEPTOR GPR1"/>
    <property type="match status" value="1"/>
</dbReference>
<evidence type="ECO:0000256" key="3">
    <source>
        <dbReference type="ARBA" id="ARBA00022989"/>
    </source>
</evidence>
<evidence type="ECO:0000256" key="1">
    <source>
        <dbReference type="ARBA" id="ARBA00004141"/>
    </source>
</evidence>
<comment type="subcellular location">
    <subcellularLocation>
        <location evidence="1">Membrane</location>
        <topology evidence="1">Multi-pass membrane protein</topology>
    </subcellularLocation>
</comment>
<feature type="transmembrane region" description="Helical" evidence="6">
    <location>
        <begin position="247"/>
        <end position="265"/>
    </location>
</feature>
<accession>A0A8K0KZ14</accession>
<feature type="region of interest" description="Disordered" evidence="5">
    <location>
        <begin position="339"/>
        <end position="360"/>
    </location>
</feature>
<dbReference type="Pfam" id="PF11970">
    <property type="entry name" value="GPR_Gpa2_C"/>
    <property type="match status" value="1"/>
</dbReference>
<evidence type="ECO:0000259" key="7">
    <source>
        <dbReference type="Pfam" id="PF11970"/>
    </source>
</evidence>
<evidence type="ECO:0000256" key="4">
    <source>
        <dbReference type="ARBA" id="ARBA00023136"/>
    </source>
</evidence>
<feature type="transmembrane region" description="Helical" evidence="6">
    <location>
        <begin position="75"/>
        <end position="97"/>
    </location>
</feature>
<feature type="transmembrane region" description="Helical" evidence="6">
    <location>
        <begin position="201"/>
        <end position="226"/>
    </location>
</feature>
<evidence type="ECO:0000256" key="6">
    <source>
        <dbReference type="SAM" id="Phobius"/>
    </source>
</evidence>
<keyword evidence="9" id="KW-1185">Reference proteome</keyword>
<dbReference type="GO" id="GO:0007189">
    <property type="term" value="P:adenylate cyclase-activating G protein-coupled receptor signaling pathway"/>
    <property type="evidence" value="ECO:0007669"/>
    <property type="project" value="TreeGrafter"/>
</dbReference>
<dbReference type="PANTHER" id="PTHR23112">
    <property type="entry name" value="G PROTEIN-COUPLED RECEPTOR 157-RELATED"/>
    <property type="match status" value="1"/>
</dbReference>
<feature type="compositionally biased region" description="Basic and acidic residues" evidence="5">
    <location>
        <begin position="393"/>
        <end position="413"/>
    </location>
</feature>
<feature type="transmembrane region" description="Helical" evidence="6">
    <location>
        <begin position="34"/>
        <end position="54"/>
    </location>
</feature>
<dbReference type="GO" id="GO:0004930">
    <property type="term" value="F:G protein-coupled receptor activity"/>
    <property type="evidence" value="ECO:0007669"/>
    <property type="project" value="TreeGrafter"/>
</dbReference>
<dbReference type="SUPFAM" id="SSF81321">
    <property type="entry name" value="Family A G protein-coupled receptor-like"/>
    <property type="match status" value="1"/>
</dbReference>
<protein>
    <recommendedName>
        <fullName evidence="7">G protein-coupled receptor GPR1/2/3 C-terminal domain-containing protein</fullName>
    </recommendedName>
</protein>
<organism evidence="8 9">
    <name type="scientific">Elsinoe batatas</name>
    <dbReference type="NCBI Taxonomy" id="2601811"/>
    <lineage>
        <taxon>Eukaryota</taxon>
        <taxon>Fungi</taxon>
        <taxon>Dikarya</taxon>
        <taxon>Ascomycota</taxon>
        <taxon>Pezizomycotina</taxon>
        <taxon>Dothideomycetes</taxon>
        <taxon>Dothideomycetidae</taxon>
        <taxon>Myriangiales</taxon>
        <taxon>Elsinoaceae</taxon>
        <taxon>Elsinoe</taxon>
    </lineage>
</organism>
<dbReference type="AlphaFoldDB" id="A0A8K0KZ14"/>
<gene>
    <name evidence="8" type="ORF">KVT40_007572</name>
</gene>
<evidence type="ECO:0000256" key="2">
    <source>
        <dbReference type="ARBA" id="ARBA00022692"/>
    </source>
</evidence>
<reference evidence="8" key="1">
    <citation type="submission" date="2021-07" db="EMBL/GenBank/DDBJ databases">
        <title>Elsinoe batatas strain:CRI-CJ2 Genome sequencing and assembly.</title>
        <authorList>
            <person name="Huang L."/>
        </authorList>
    </citation>
    <scope>NUCLEOTIDE SEQUENCE</scope>
    <source>
        <strain evidence="8">CRI-CJ2</strain>
    </source>
</reference>
<comment type="caution">
    <text evidence="8">The sequence shown here is derived from an EMBL/GenBank/DDBJ whole genome shotgun (WGS) entry which is preliminary data.</text>
</comment>
<dbReference type="OrthoDB" id="100006at2759"/>
<keyword evidence="2 6" id="KW-0812">Transmembrane</keyword>
<dbReference type="InterPro" id="IPR022596">
    <property type="entry name" value="GPR1/2/3_C"/>
</dbReference>
<keyword evidence="3 6" id="KW-1133">Transmembrane helix</keyword>
<evidence type="ECO:0000313" key="8">
    <source>
        <dbReference type="EMBL" id="KAG8624505.1"/>
    </source>
</evidence>
<feature type="domain" description="G protein-coupled receptor GPR1/2/3 C-terminal" evidence="7">
    <location>
        <begin position="241"/>
        <end position="308"/>
    </location>
</feature>
<dbReference type="EMBL" id="JAESVG020000009">
    <property type="protein sequence ID" value="KAG8624505.1"/>
    <property type="molecule type" value="Genomic_DNA"/>
</dbReference>
<dbReference type="Proteomes" id="UP000809789">
    <property type="component" value="Unassembled WGS sequence"/>
</dbReference>
<dbReference type="GO" id="GO:0005886">
    <property type="term" value="C:plasma membrane"/>
    <property type="evidence" value="ECO:0007669"/>
    <property type="project" value="TreeGrafter"/>
</dbReference>
<feature type="region of interest" description="Disordered" evidence="5">
    <location>
        <begin position="393"/>
        <end position="428"/>
    </location>
</feature>
<feature type="transmembrane region" description="Helical" evidence="6">
    <location>
        <begin position="285"/>
        <end position="305"/>
    </location>
</feature>
<proteinExistence type="predicted"/>
<evidence type="ECO:0000256" key="5">
    <source>
        <dbReference type="SAM" id="MobiDB-lite"/>
    </source>
</evidence>
<dbReference type="Gene3D" id="1.20.1070.10">
    <property type="entry name" value="Rhodopsin 7-helix transmembrane proteins"/>
    <property type="match status" value="1"/>
</dbReference>